<proteinExistence type="predicted"/>
<dbReference type="EMBL" id="AFOC01000065">
    <property type="protein sequence ID" value="EGV50745.1"/>
    <property type="molecule type" value="Genomic_DNA"/>
</dbReference>
<evidence type="ECO:0000256" key="1">
    <source>
        <dbReference type="SAM" id="Coils"/>
    </source>
</evidence>
<organism evidence="3 4">
    <name type="scientific">endosymbiont of Riftia pachyptila</name>
    <name type="common">vent Ph05</name>
    <dbReference type="NCBI Taxonomy" id="1048808"/>
    <lineage>
        <taxon>Bacteria</taxon>
        <taxon>Pseudomonadati</taxon>
        <taxon>Pseudomonadota</taxon>
        <taxon>Gammaproteobacteria</taxon>
        <taxon>sulfur-oxidizing symbionts</taxon>
    </lineage>
</organism>
<accession>G2DF53</accession>
<dbReference type="SUPFAM" id="SSF51261">
    <property type="entry name" value="Duplicated hybrid motif"/>
    <property type="match status" value="1"/>
</dbReference>
<keyword evidence="1" id="KW-0175">Coiled coil</keyword>
<protein>
    <submittedName>
        <fullName evidence="3">Peptidase M23B</fullName>
    </submittedName>
</protein>
<evidence type="ECO:0000313" key="3">
    <source>
        <dbReference type="EMBL" id="EGV50745.1"/>
    </source>
</evidence>
<dbReference type="InterPro" id="IPR016047">
    <property type="entry name" value="M23ase_b-sheet_dom"/>
</dbReference>
<dbReference type="Gene3D" id="2.70.70.10">
    <property type="entry name" value="Glucose Permease (Domain IIA)"/>
    <property type="match status" value="1"/>
</dbReference>
<evidence type="ECO:0000313" key="4">
    <source>
        <dbReference type="Proteomes" id="UP000004491"/>
    </source>
</evidence>
<comment type="caution">
    <text evidence="3">The sequence shown here is derived from an EMBL/GenBank/DDBJ whole genome shotgun (WGS) entry which is preliminary data.</text>
</comment>
<dbReference type="CDD" id="cd12797">
    <property type="entry name" value="M23_peptidase"/>
    <property type="match status" value="1"/>
</dbReference>
<dbReference type="FunFam" id="2.70.70.10:FF:000003">
    <property type="entry name" value="Murein hydrolase activator EnvC"/>
    <property type="match status" value="1"/>
</dbReference>
<dbReference type="AlphaFoldDB" id="G2DF53"/>
<dbReference type="InterPro" id="IPR011055">
    <property type="entry name" value="Dup_hybrid_motif"/>
</dbReference>
<keyword evidence="4" id="KW-1185">Reference proteome</keyword>
<sequence>MGMRPELARLAWLLLVGLGLACGMPLSAAQPDYQEKTEELQLIKSRIKELQSKLEQTKGRQQQQNIALRETDQHIGALARRVRVIEVGLKRQQRRMGKLERQRADARLQLDKHRQSVERQIRSAYAMGRQEKIKILLSQQDPAVVSRVMVYYDYLNAARLKQMAEIHEVLQRLNLIEQEIVQEEQRLQQLQAKANTEQQRLELAKRDREQLIASLNRQLASKGVELSQLQEDETQLSSLLSSLQQALADIPVDPMQQKPFSVRKGKLQWPSRGRLTAGFGSPRNVGELQWDGVVIAAPEGGEVKAVHRGRVAFADWMRGFGLLLILDHGDGYMSLYGYNQSLFKETGEWVEPGEVVALVGSSGGRPSPGVYFAIRHNGRAVNPKKWCRRSRGNRVGWLVEPPQTRVADEHGIAPRSGRADQLRRAA</sequence>
<dbReference type="PANTHER" id="PTHR21666">
    <property type="entry name" value="PEPTIDASE-RELATED"/>
    <property type="match status" value="1"/>
</dbReference>
<dbReference type="PROSITE" id="PS51257">
    <property type="entry name" value="PROKAR_LIPOPROTEIN"/>
    <property type="match status" value="1"/>
</dbReference>
<name>G2DF53_9GAMM</name>
<dbReference type="InterPro" id="IPR050570">
    <property type="entry name" value="Cell_wall_metabolism_enzyme"/>
</dbReference>
<dbReference type="PANTHER" id="PTHR21666:SF270">
    <property type="entry name" value="MUREIN HYDROLASE ACTIVATOR ENVC"/>
    <property type="match status" value="1"/>
</dbReference>
<feature type="coiled-coil region" evidence="1">
    <location>
        <begin position="33"/>
        <end position="116"/>
    </location>
</feature>
<evidence type="ECO:0000259" key="2">
    <source>
        <dbReference type="Pfam" id="PF01551"/>
    </source>
</evidence>
<reference evidence="3" key="1">
    <citation type="journal article" date="2011" name="ISME J.">
        <title>The endosymbionts of the deep-sea tubeworms Riftia pachyptila and Tevnia jerichonana share an identical physiology as revealed by proteogenomic analyses.</title>
        <authorList>
            <person name="Gardebrecht A."/>
            <person name="Markert S."/>
            <person name="Felbeck H."/>
            <person name="Thuermer A."/>
            <person name="Albrecht D."/>
            <person name="Wollherr A."/>
            <person name="Kabisch J."/>
            <person name="Lehmann R."/>
            <person name="Daniel R."/>
            <person name="Liesegang H."/>
            <person name="Hecker M."/>
            <person name="Sievert S.M."/>
            <person name="Schweder T."/>
        </authorList>
    </citation>
    <scope>NUCLEOTIDE SEQUENCE [LARGE SCALE GENOMIC DNA]</scope>
</reference>
<dbReference type="Pfam" id="PF01551">
    <property type="entry name" value="Peptidase_M23"/>
    <property type="match status" value="1"/>
</dbReference>
<feature type="domain" description="M23ase beta-sheet core" evidence="2">
    <location>
        <begin position="290"/>
        <end position="383"/>
    </location>
</feature>
<dbReference type="GO" id="GO:0004222">
    <property type="term" value="F:metalloendopeptidase activity"/>
    <property type="evidence" value="ECO:0007669"/>
    <property type="project" value="TreeGrafter"/>
</dbReference>
<gene>
    <name evidence="3" type="ORF">Rifp1Sym_cl00080</name>
</gene>
<dbReference type="Proteomes" id="UP000004491">
    <property type="component" value="Unassembled WGS sequence"/>
</dbReference>
<feature type="coiled-coil region" evidence="1">
    <location>
        <begin position="166"/>
        <end position="246"/>
    </location>
</feature>